<dbReference type="SUPFAM" id="SSF53335">
    <property type="entry name" value="S-adenosyl-L-methionine-dependent methyltransferases"/>
    <property type="match status" value="1"/>
</dbReference>
<evidence type="ECO:0000256" key="5">
    <source>
        <dbReference type="ARBA" id="ARBA00022691"/>
    </source>
</evidence>
<keyword evidence="2 12" id="KW-0698">rRNA processing</keyword>
<dbReference type="GO" id="GO:0034246">
    <property type="term" value="F:mitochondrial transcription factor activity"/>
    <property type="evidence" value="ECO:0007669"/>
    <property type="project" value="TreeGrafter"/>
</dbReference>
<keyword evidence="10" id="KW-0804">Transcription</keyword>
<evidence type="ECO:0000313" key="14">
    <source>
        <dbReference type="EMBL" id="KAF7379650.1"/>
    </source>
</evidence>
<dbReference type="EMBL" id="JACSDZ010000024">
    <property type="protein sequence ID" value="KAF7379650.1"/>
    <property type="molecule type" value="Genomic_DNA"/>
</dbReference>
<dbReference type="PANTHER" id="PTHR11727:SF13">
    <property type="entry name" value="DIMETHYLADENOSINE TRANSFERASE 2, MITOCHONDRIAL"/>
    <property type="match status" value="1"/>
</dbReference>
<evidence type="ECO:0000256" key="12">
    <source>
        <dbReference type="RuleBase" id="RU362106"/>
    </source>
</evidence>
<feature type="binding site" evidence="11">
    <location>
        <position position="125"/>
    </location>
    <ligand>
        <name>S-adenosyl-L-methionine</name>
        <dbReference type="ChEBI" id="CHEBI:59789"/>
    </ligand>
</feature>
<dbReference type="InterPro" id="IPR029063">
    <property type="entry name" value="SAM-dependent_MTases_sf"/>
</dbReference>
<dbReference type="Proteomes" id="UP000617340">
    <property type="component" value="Unassembled WGS sequence"/>
</dbReference>
<dbReference type="Pfam" id="PF00398">
    <property type="entry name" value="RrnaAD"/>
    <property type="match status" value="1"/>
</dbReference>
<dbReference type="GO" id="GO:0000179">
    <property type="term" value="F:rRNA (adenine-N6,N6-)-dimethyltransferase activity"/>
    <property type="evidence" value="ECO:0007669"/>
    <property type="project" value="UniProtKB-UniRule"/>
</dbReference>
<comment type="caution">
    <text evidence="11">Lacks conserved residue(s) required for the propagation of feature annotation.</text>
</comment>
<dbReference type="GO" id="GO:0005759">
    <property type="term" value="C:mitochondrial matrix"/>
    <property type="evidence" value="ECO:0007669"/>
    <property type="project" value="TreeGrafter"/>
</dbReference>
<comment type="subcellular location">
    <subcellularLocation>
        <location evidence="1">Mitochondrion</location>
    </subcellularLocation>
</comment>
<evidence type="ECO:0000256" key="8">
    <source>
        <dbReference type="ARBA" id="ARBA00023015"/>
    </source>
</evidence>
<comment type="similarity">
    <text evidence="11 12">Belongs to the class I-like SAM-binding methyltransferase superfamily. rRNA adenine N(6)-methyltransferase family.</text>
</comment>
<evidence type="ECO:0000256" key="3">
    <source>
        <dbReference type="ARBA" id="ARBA00022603"/>
    </source>
</evidence>
<dbReference type="PROSITE" id="PS51689">
    <property type="entry name" value="SAM_RNA_A_N6_MT"/>
    <property type="match status" value="1"/>
</dbReference>
<organism evidence="14 15">
    <name type="scientific">Vespula germanica</name>
    <name type="common">German yellow jacket</name>
    <name type="synonym">Paravespula germanica</name>
    <dbReference type="NCBI Taxonomy" id="30212"/>
    <lineage>
        <taxon>Eukaryota</taxon>
        <taxon>Metazoa</taxon>
        <taxon>Ecdysozoa</taxon>
        <taxon>Arthropoda</taxon>
        <taxon>Hexapoda</taxon>
        <taxon>Insecta</taxon>
        <taxon>Pterygota</taxon>
        <taxon>Neoptera</taxon>
        <taxon>Endopterygota</taxon>
        <taxon>Hymenoptera</taxon>
        <taxon>Apocrita</taxon>
        <taxon>Aculeata</taxon>
        <taxon>Vespoidea</taxon>
        <taxon>Vespidae</taxon>
        <taxon>Vespinae</taxon>
        <taxon>Vespula</taxon>
    </lineage>
</organism>
<keyword evidence="3 11" id="KW-0489">Methyltransferase</keyword>
<evidence type="ECO:0000313" key="15">
    <source>
        <dbReference type="Proteomes" id="UP000617340"/>
    </source>
</evidence>
<evidence type="ECO:0000256" key="2">
    <source>
        <dbReference type="ARBA" id="ARBA00022552"/>
    </source>
</evidence>
<evidence type="ECO:0000256" key="6">
    <source>
        <dbReference type="ARBA" id="ARBA00022884"/>
    </source>
</evidence>
<reference evidence="14" key="1">
    <citation type="journal article" date="2020" name="G3 (Bethesda)">
        <title>High-Quality Assemblies for Three Invasive Social Wasps from the &lt;i&gt;Vespula&lt;/i&gt; Genus.</title>
        <authorList>
            <person name="Harrop T.W.R."/>
            <person name="Guhlin J."/>
            <person name="McLaughlin G.M."/>
            <person name="Permina E."/>
            <person name="Stockwell P."/>
            <person name="Gilligan J."/>
            <person name="Le Lec M.F."/>
            <person name="Gruber M.A.M."/>
            <person name="Quinn O."/>
            <person name="Lovegrove M."/>
            <person name="Duncan E.J."/>
            <person name="Remnant E.J."/>
            <person name="Van Eeckhoven J."/>
            <person name="Graham B."/>
            <person name="Knapp R.A."/>
            <person name="Langford K.W."/>
            <person name="Kronenberg Z."/>
            <person name="Press M.O."/>
            <person name="Eacker S.M."/>
            <person name="Wilson-Rankin E.E."/>
            <person name="Purcell J."/>
            <person name="Lester P.J."/>
            <person name="Dearden P.K."/>
        </authorList>
    </citation>
    <scope>NUCLEOTIDE SEQUENCE</scope>
    <source>
        <strain evidence="14">Linc-1</strain>
    </source>
</reference>
<evidence type="ECO:0000256" key="9">
    <source>
        <dbReference type="ARBA" id="ARBA00023128"/>
    </source>
</evidence>
<evidence type="ECO:0000256" key="13">
    <source>
        <dbReference type="SAM" id="MobiDB-lite"/>
    </source>
</evidence>
<keyword evidence="6 11" id="KW-0694">RNA-binding</keyword>
<proteinExistence type="inferred from homology"/>
<keyword evidence="5 11" id="KW-0949">S-adenosyl-L-methionine</keyword>
<dbReference type="InterPro" id="IPR001737">
    <property type="entry name" value="KsgA/Erm"/>
</dbReference>
<keyword evidence="8" id="KW-0805">Transcription regulation</keyword>
<dbReference type="Gene3D" id="3.40.50.150">
    <property type="entry name" value="Vaccinia Virus protein VP39"/>
    <property type="match status" value="1"/>
</dbReference>
<evidence type="ECO:0000256" key="7">
    <source>
        <dbReference type="ARBA" id="ARBA00022946"/>
    </source>
</evidence>
<keyword evidence="9" id="KW-0496">Mitochondrion</keyword>
<dbReference type="GO" id="GO:0006391">
    <property type="term" value="P:transcription initiation at mitochondrial promoter"/>
    <property type="evidence" value="ECO:0007669"/>
    <property type="project" value="TreeGrafter"/>
</dbReference>
<protein>
    <recommendedName>
        <fullName evidence="12">rRNA adenine N(6)-methyltransferase</fullName>
        <ecNumber evidence="12">2.1.1.-</ecNumber>
    </recommendedName>
</protein>
<comment type="caution">
    <text evidence="14">The sequence shown here is derived from an EMBL/GenBank/DDBJ whole genome shotgun (WGS) entry which is preliminary data.</text>
</comment>
<evidence type="ECO:0000256" key="1">
    <source>
        <dbReference type="ARBA" id="ARBA00004173"/>
    </source>
</evidence>
<evidence type="ECO:0000256" key="10">
    <source>
        <dbReference type="ARBA" id="ARBA00023163"/>
    </source>
</evidence>
<evidence type="ECO:0000256" key="11">
    <source>
        <dbReference type="PROSITE-ProRule" id="PRU01026"/>
    </source>
</evidence>
<gene>
    <name evidence="14" type="ORF">HZH68_016598</name>
</gene>
<evidence type="ECO:0000256" key="4">
    <source>
        <dbReference type="ARBA" id="ARBA00022679"/>
    </source>
</evidence>
<feature type="binding site" evidence="11">
    <location>
        <position position="75"/>
    </location>
    <ligand>
        <name>S-adenosyl-L-methionine</name>
        <dbReference type="ChEBI" id="CHEBI:59789"/>
    </ligand>
</feature>
<dbReference type="GO" id="GO:0003723">
    <property type="term" value="F:RNA binding"/>
    <property type="evidence" value="ECO:0007669"/>
    <property type="project" value="UniProtKB-UniRule"/>
</dbReference>
<dbReference type="PIRSF" id="PIRSF027833">
    <property type="entry name" value="MtTFB2"/>
    <property type="match status" value="1"/>
</dbReference>
<name>A0A834MNQ0_VESGE</name>
<sequence length="408" mass="48223">MNFLHPQNINMKGPKKKNDKEKIDDNNVLSTMIKNGYVNNLNIKDYLSIINPQYNEICPKKYLRRVNKTLDLSYLVTEKDGKNFVNLIVDDLSKNMTFVAEANPGTGELTKNLLEAGIRNVYLYEPNESFLPVLRKLQDKYPNRFEIRKGNILQMSKLYFMDLQDNKQRINEILKDVPYTSWEDKSCMQVIGATMDNVFLKHLILSVVFRTSFMSRGRTSFYLAVKPSIWNILNYPQNKARMHFFYIMYQTLFDCKDLGNIERLSYIPWPKHSLKQNLKNNDHKFLNVVKIEPKPHLFNNELKPSQIISYWYFVKYHLKSTSQRVIPELEKWVPGCGIRLIEKNYNIFTRFIDLTPIEFLNLYKDFTSWPEYESSLFLSSAYSYIQIVNRNIESSDVLNLKNENISNK</sequence>
<accession>A0A834MNQ0</accession>
<dbReference type="EC" id="2.1.1.-" evidence="12"/>
<keyword evidence="15" id="KW-1185">Reference proteome</keyword>
<feature type="compositionally biased region" description="Polar residues" evidence="13">
    <location>
        <begin position="1"/>
        <end position="10"/>
    </location>
</feature>
<dbReference type="AlphaFoldDB" id="A0A834MNQ0"/>
<keyword evidence="4 11" id="KW-0808">Transferase</keyword>
<dbReference type="PANTHER" id="PTHR11727">
    <property type="entry name" value="DIMETHYLADENOSINE TRANSFERASE"/>
    <property type="match status" value="1"/>
</dbReference>
<keyword evidence="7" id="KW-0809">Transit peptide</keyword>
<feature type="region of interest" description="Disordered" evidence="13">
    <location>
        <begin position="1"/>
        <end position="22"/>
    </location>
</feature>